<dbReference type="Proteomes" id="UP000574390">
    <property type="component" value="Unassembled WGS sequence"/>
</dbReference>
<dbReference type="AlphaFoldDB" id="A0A7J6RTZ1"/>
<dbReference type="EC" id="3.5.1.23" evidence="1"/>
<feature type="chain" id="PRO_5029811822" description="ceramidase" evidence="2">
    <location>
        <begin position="31"/>
        <end position="447"/>
    </location>
</feature>
<accession>A0A7J6RTZ1</accession>
<evidence type="ECO:0000313" key="4">
    <source>
        <dbReference type="Proteomes" id="UP000574390"/>
    </source>
</evidence>
<comment type="caution">
    <text evidence="3">The sequence shown here is derived from an EMBL/GenBank/DDBJ whole genome shotgun (WGS) entry which is preliminary data.</text>
</comment>
<dbReference type="EMBL" id="JABANM010019878">
    <property type="protein sequence ID" value="KAF4723765.1"/>
    <property type="molecule type" value="Genomic_DNA"/>
</dbReference>
<name>A0A7J6RTZ1_PEROL</name>
<evidence type="ECO:0000256" key="2">
    <source>
        <dbReference type="SAM" id="SignalP"/>
    </source>
</evidence>
<gene>
    <name evidence="3" type="ORF">FOZ62_030363</name>
</gene>
<reference evidence="3 4" key="1">
    <citation type="submission" date="2020-04" db="EMBL/GenBank/DDBJ databases">
        <title>Perkinsus olseni comparative genomics.</title>
        <authorList>
            <person name="Bogema D.R."/>
        </authorList>
    </citation>
    <scope>NUCLEOTIDE SEQUENCE [LARGE SCALE GENOMIC DNA]</scope>
    <source>
        <strain evidence="3">ATCC PRA-205</strain>
    </source>
</reference>
<feature type="signal peptide" evidence="2">
    <location>
        <begin position="1"/>
        <end position="30"/>
    </location>
</feature>
<dbReference type="PANTHER" id="PTHR28583">
    <property type="entry name" value="ACID AMIDASE"/>
    <property type="match status" value="1"/>
</dbReference>
<keyword evidence="2" id="KW-0732">Signal</keyword>
<protein>
    <recommendedName>
        <fullName evidence="1">ceramidase</fullName>
        <ecNumber evidence="1">3.5.1.23</ecNumber>
    </recommendedName>
</protein>
<sequence>MSNSRSPVKTIKTICVVVLLVLVSADAGRAVLSTPVDTSVAVPPEAPTVTIDLSKVPEERFKPAVKAVLSRHSYNESFEPFINQMNATLFDALKLDDCDYEKLREAARRYYPEQLRELQGISDELAANGHDVSIRYLLALMYAAELEALLYPQASSTRNGAWCTAVMIADTCGTVIHGRNMDLPEAYGPDAGLVTLNFNVINVPHPGVPDYKAAGVTWLAASLITAEVPFRLSMELNARYYPTYRKPPSKQAMFDYIQSGRVPVLLSYRQMIERNGVFDFDRAVEFTSNNLPLSCPIYFAVVGAGRFKAAVMARDEDGLAVYANGTKTEPLFLDSQGDEAGANKWYLVQTNYDHWEEDPPDDPRRTIAENCIKDNGRTYDVTSTTDVVMRCIFKDNVTTTETVYTTIMNPADSQFTTFVRYNMTLSEGTAIAQSASADKIQNLRPTK</sequence>
<proteinExistence type="predicted"/>
<organism evidence="3 4">
    <name type="scientific">Perkinsus olseni</name>
    <name type="common">Perkinsus atlanticus</name>
    <dbReference type="NCBI Taxonomy" id="32597"/>
    <lineage>
        <taxon>Eukaryota</taxon>
        <taxon>Sar</taxon>
        <taxon>Alveolata</taxon>
        <taxon>Perkinsozoa</taxon>
        <taxon>Perkinsea</taxon>
        <taxon>Perkinsida</taxon>
        <taxon>Perkinsidae</taxon>
        <taxon>Perkinsus</taxon>
    </lineage>
</organism>
<dbReference type="PANTHER" id="PTHR28583:SF1">
    <property type="entry name" value="ACID CERAMIDASE"/>
    <property type="match status" value="1"/>
</dbReference>
<evidence type="ECO:0000313" key="3">
    <source>
        <dbReference type="EMBL" id="KAF4723765.1"/>
    </source>
</evidence>
<dbReference type="GO" id="GO:0017040">
    <property type="term" value="F:N-acylsphingosine amidohydrolase activity"/>
    <property type="evidence" value="ECO:0007669"/>
    <property type="project" value="UniProtKB-EC"/>
</dbReference>
<evidence type="ECO:0000256" key="1">
    <source>
        <dbReference type="ARBA" id="ARBA00011891"/>
    </source>
</evidence>